<dbReference type="Proteomes" id="UP000494040">
    <property type="component" value="Unassembled WGS sequence"/>
</dbReference>
<dbReference type="KEGG" id="clec:106664625"/>
<dbReference type="EnsemblMetazoa" id="XM_014390533.1">
    <property type="protein sequence ID" value="XP_014246019.1"/>
    <property type="gene ID" value="LOC106664625"/>
</dbReference>
<feature type="compositionally biased region" description="Low complexity" evidence="1">
    <location>
        <begin position="87"/>
        <end position="96"/>
    </location>
</feature>
<accession>A0A8I6RM95</accession>
<dbReference type="GeneID" id="106664625"/>
<evidence type="ECO:0000313" key="4">
    <source>
        <dbReference type="Proteomes" id="UP000494040"/>
    </source>
</evidence>
<name>A0A8I6RM95_CIMLE</name>
<feature type="compositionally biased region" description="Basic and acidic residues" evidence="1">
    <location>
        <begin position="59"/>
        <end position="72"/>
    </location>
</feature>
<keyword evidence="2" id="KW-0812">Transmembrane</keyword>
<dbReference type="AlphaFoldDB" id="A0A8I6RM95"/>
<keyword evidence="2" id="KW-0472">Membrane</keyword>
<feature type="region of interest" description="Disordered" evidence="1">
    <location>
        <begin position="1"/>
        <end position="29"/>
    </location>
</feature>
<keyword evidence="2" id="KW-1133">Transmembrane helix</keyword>
<reference evidence="3" key="1">
    <citation type="submission" date="2022-01" db="UniProtKB">
        <authorList>
            <consortium name="EnsemblMetazoa"/>
        </authorList>
    </citation>
    <scope>IDENTIFICATION</scope>
</reference>
<dbReference type="RefSeq" id="XP_014246019.1">
    <property type="nucleotide sequence ID" value="XM_014390533.1"/>
</dbReference>
<keyword evidence="4" id="KW-1185">Reference proteome</keyword>
<feature type="region of interest" description="Disordered" evidence="1">
    <location>
        <begin position="59"/>
        <end position="96"/>
    </location>
</feature>
<organism evidence="3 4">
    <name type="scientific">Cimex lectularius</name>
    <name type="common">Bed bug</name>
    <name type="synonym">Acanthia lectularia</name>
    <dbReference type="NCBI Taxonomy" id="79782"/>
    <lineage>
        <taxon>Eukaryota</taxon>
        <taxon>Metazoa</taxon>
        <taxon>Ecdysozoa</taxon>
        <taxon>Arthropoda</taxon>
        <taxon>Hexapoda</taxon>
        <taxon>Insecta</taxon>
        <taxon>Pterygota</taxon>
        <taxon>Neoptera</taxon>
        <taxon>Paraneoptera</taxon>
        <taxon>Hemiptera</taxon>
        <taxon>Heteroptera</taxon>
        <taxon>Panheteroptera</taxon>
        <taxon>Cimicomorpha</taxon>
        <taxon>Cimicidae</taxon>
        <taxon>Cimex</taxon>
    </lineage>
</organism>
<evidence type="ECO:0000256" key="1">
    <source>
        <dbReference type="SAM" id="MobiDB-lite"/>
    </source>
</evidence>
<proteinExistence type="predicted"/>
<protein>
    <submittedName>
        <fullName evidence="3">Uncharacterized protein</fullName>
    </submittedName>
</protein>
<sequence>MAWDKLASSSVRHARPEKETISIMSEPLPGFKQSSYQQSFMTYPDVPEVSPRFMRAINRESPFHSDRYKTQDDSTEGTESGDDKIRTSTSTTSSTCSTKKTTINLLEGDASRDKIPLLEKEHLSSKLAPGKLFRSQYVQASPGKEIDEFWRPENCIRCKQPITDTENFGNKTVSFKTYENGLVEIKLCVTYRMFLTISLIVSGLVMISLAVGWPGCLLGCSRKLAGKYYPKTNTIYDYLFS</sequence>
<evidence type="ECO:0000313" key="3">
    <source>
        <dbReference type="EnsemblMetazoa" id="XP_014246019.1"/>
    </source>
</evidence>
<evidence type="ECO:0000256" key="2">
    <source>
        <dbReference type="SAM" id="Phobius"/>
    </source>
</evidence>
<feature type="transmembrane region" description="Helical" evidence="2">
    <location>
        <begin position="193"/>
        <end position="218"/>
    </location>
</feature>